<organism evidence="1 2">
    <name type="scientific">Stylosanthes scabra</name>
    <dbReference type="NCBI Taxonomy" id="79078"/>
    <lineage>
        <taxon>Eukaryota</taxon>
        <taxon>Viridiplantae</taxon>
        <taxon>Streptophyta</taxon>
        <taxon>Embryophyta</taxon>
        <taxon>Tracheophyta</taxon>
        <taxon>Spermatophyta</taxon>
        <taxon>Magnoliopsida</taxon>
        <taxon>eudicotyledons</taxon>
        <taxon>Gunneridae</taxon>
        <taxon>Pentapetalae</taxon>
        <taxon>rosids</taxon>
        <taxon>fabids</taxon>
        <taxon>Fabales</taxon>
        <taxon>Fabaceae</taxon>
        <taxon>Papilionoideae</taxon>
        <taxon>50 kb inversion clade</taxon>
        <taxon>dalbergioids sensu lato</taxon>
        <taxon>Dalbergieae</taxon>
        <taxon>Pterocarpus clade</taxon>
        <taxon>Stylosanthes</taxon>
    </lineage>
</organism>
<keyword evidence="2" id="KW-1185">Reference proteome</keyword>
<sequence>MEGGYESGTPLSIPFIIGRAVPRYLVLQYLIPRKANAGTSAAHEEKLSANYKGPFRIKEDLRKGAFKLETLARAEVSRSWNTTYLIKYNSKFS</sequence>
<evidence type="ECO:0000313" key="1">
    <source>
        <dbReference type="EMBL" id="MED6126100.1"/>
    </source>
</evidence>
<reference evidence="1 2" key="1">
    <citation type="journal article" date="2023" name="Plants (Basel)">
        <title>Bridging the Gap: Combining Genomics and Transcriptomics Approaches to Understand Stylosanthes scabra, an Orphan Legume from the Brazilian Caatinga.</title>
        <authorList>
            <person name="Ferreira-Neto J.R.C."/>
            <person name="da Silva M.D."/>
            <person name="Binneck E."/>
            <person name="de Melo N.F."/>
            <person name="da Silva R.H."/>
            <person name="de Melo A.L.T.M."/>
            <person name="Pandolfi V."/>
            <person name="Bustamante F.O."/>
            <person name="Brasileiro-Vidal A.C."/>
            <person name="Benko-Iseppon A.M."/>
        </authorList>
    </citation>
    <scope>NUCLEOTIDE SEQUENCE [LARGE SCALE GENOMIC DNA]</scope>
    <source>
        <tissue evidence="1">Leaves</tissue>
    </source>
</reference>
<dbReference type="Proteomes" id="UP001341840">
    <property type="component" value="Unassembled WGS sequence"/>
</dbReference>
<protein>
    <recommendedName>
        <fullName evidence="3">Reverse transcriptase domain-containing protein</fullName>
    </recommendedName>
</protein>
<gene>
    <name evidence="1" type="ORF">PIB30_075071</name>
</gene>
<proteinExistence type="predicted"/>
<dbReference type="EMBL" id="JASCZI010031156">
    <property type="protein sequence ID" value="MED6126100.1"/>
    <property type="molecule type" value="Genomic_DNA"/>
</dbReference>
<evidence type="ECO:0000313" key="2">
    <source>
        <dbReference type="Proteomes" id="UP001341840"/>
    </source>
</evidence>
<name>A0ABU6RQ05_9FABA</name>
<comment type="caution">
    <text evidence="1">The sequence shown here is derived from an EMBL/GenBank/DDBJ whole genome shotgun (WGS) entry which is preliminary data.</text>
</comment>
<evidence type="ECO:0008006" key="3">
    <source>
        <dbReference type="Google" id="ProtNLM"/>
    </source>
</evidence>
<accession>A0ABU6RQ05</accession>